<keyword evidence="7" id="KW-0446">Lipid-binding</keyword>
<evidence type="ECO:0000256" key="11">
    <source>
        <dbReference type="ARBA" id="ARBA00079049"/>
    </source>
</evidence>
<comment type="subcellular location">
    <subcellularLocation>
        <location evidence="1">Cytoplasm</location>
    </subcellularLocation>
</comment>
<name>A0A8H7UR14_9FUNG</name>
<accession>A0A8H7UR14</accession>
<keyword evidence="2" id="KW-0813">Transport</keyword>
<dbReference type="PANTHER" id="PTHR19308">
    <property type="entry name" value="PHOSPHATIDYLCHOLINE TRANSFER PROTEIN"/>
    <property type="match status" value="1"/>
</dbReference>
<keyword evidence="5" id="KW-0007">Acetylation</keyword>
<organism evidence="13 14">
    <name type="scientific">Mucor plumbeus</name>
    <dbReference type="NCBI Taxonomy" id="97098"/>
    <lineage>
        <taxon>Eukaryota</taxon>
        <taxon>Fungi</taxon>
        <taxon>Fungi incertae sedis</taxon>
        <taxon>Mucoromycota</taxon>
        <taxon>Mucoromycotina</taxon>
        <taxon>Mucoromycetes</taxon>
        <taxon>Mucorales</taxon>
        <taxon>Mucorineae</taxon>
        <taxon>Mucoraceae</taxon>
        <taxon>Mucor</taxon>
    </lineage>
</organism>
<dbReference type="InterPro" id="IPR002913">
    <property type="entry name" value="START_lipid-bd_dom"/>
</dbReference>
<keyword evidence="6" id="KW-0445">Lipid transport</keyword>
<evidence type="ECO:0000256" key="1">
    <source>
        <dbReference type="ARBA" id="ARBA00004496"/>
    </source>
</evidence>
<evidence type="ECO:0000256" key="10">
    <source>
        <dbReference type="ARBA" id="ARBA00077188"/>
    </source>
</evidence>
<evidence type="ECO:0000259" key="12">
    <source>
        <dbReference type="PROSITE" id="PS50848"/>
    </source>
</evidence>
<evidence type="ECO:0000256" key="6">
    <source>
        <dbReference type="ARBA" id="ARBA00023055"/>
    </source>
</evidence>
<dbReference type="GO" id="GO:0005829">
    <property type="term" value="C:cytosol"/>
    <property type="evidence" value="ECO:0007669"/>
    <property type="project" value="UniProtKB-ARBA"/>
</dbReference>
<comment type="caution">
    <text evidence="13">The sequence shown here is derived from an EMBL/GenBank/DDBJ whole genome shotgun (WGS) entry which is preliminary data.</text>
</comment>
<evidence type="ECO:0000256" key="8">
    <source>
        <dbReference type="ARBA" id="ARBA00063535"/>
    </source>
</evidence>
<dbReference type="Gene3D" id="3.30.530.20">
    <property type="match status" value="1"/>
</dbReference>
<dbReference type="GO" id="GO:0008525">
    <property type="term" value="F:phosphatidylcholine transporter activity"/>
    <property type="evidence" value="ECO:0007669"/>
    <property type="project" value="TreeGrafter"/>
</dbReference>
<evidence type="ECO:0000256" key="5">
    <source>
        <dbReference type="ARBA" id="ARBA00022990"/>
    </source>
</evidence>
<dbReference type="SUPFAM" id="SSF55961">
    <property type="entry name" value="Bet v1-like"/>
    <property type="match status" value="1"/>
</dbReference>
<keyword evidence="3" id="KW-0963">Cytoplasm</keyword>
<dbReference type="EMBL" id="JAEPRC010000729">
    <property type="protein sequence ID" value="KAG2192410.1"/>
    <property type="molecule type" value="Genomic_DNA"/>
</dbReference>
<sequence length="251" mass="29577">MPFFPEDTFRDFVRQYKEQTKLDGEWEFYVKNLDFTVYRRPAHDRNPNLFEYRSFGGWTDIKSDTLAHVYLDLEFRKKWDKNMQSHQYFMVEDEQQEKNSHTGNHFEIKYPWPLSNRDYAYTIERKIVKESDGKQYQVILGESLPSTSFPERKGVIRIDTYMQNICITTGEDGKGCSVFMDYFDDPKASILYIIYINDINFHDKQGNIPKSVINWAAKTGVPAFISNLKAACQQYEKEHPNGVPLPLDNSD</sequence>
<evidence type="ECO:0000313" key="14">
    <source>
        <dbReference type="Proteomes" id="UP000650833"/>
    </source>
</evidence>
<evidence type="ECO:0000256" key="7">
    <source>
        <dbReference type="ARBA" id="ARBA00023121"/>
    </source>
</evidence>
<dbReference type="InterPro" id="IPR051213">
    <property type="entry name" value="START_lipid_transfer"/>
</dbReference>
<evidence type="ECO:0000256" key="9">
    <source>
        <dbReference type="ARBA" id="ARBA00069061"/>
    </source>
</evidence>
<dbReference type="PROSITE" id="PS50848">
    <property type="entry name" value="START"/>
    <property type="match status" value="1"/>
</dbReference>
<feature type="non-terminal residue" evidence="13">
    <location>
        <position position="251"/>
    </location>
</feature>
<gene>
    <name evidence="13" type="ORF">INT46_007889</name>
</gene>
<reference evidence="13" key="1">
    <citation type="submission" date="2020-12" db="EMBL/GenBank/DDBJ databases">
        <title>Metabolic potential, ecology and presence of endohyphal bacteria is reflected in genomic diversity of Mucoromycotina.</title>
        <authorList>
            <person name="Muszewska A."/>
            <person name="Okrasinska A."/>
            <person name="Steczkiewicz K."/>
            <person name="Drgas O."/>
            <person name="Orlowska M."/>
            <person name="Perlinska-Lenart U."/>
            <person name="Aleksandrzak-Piekarczyk T."/>
            <person name="Szatraj K."/>
            <person name="Zielenkiewicz U."/>
            <person name="Pilsyk S."/>
            <person name="Malc E."/>
            <person name="Mieczkowski P."/>
            <person name="Kruszewska J.S."/>
            <person name="Biernat P."/>
            <person name="Pawlowska J."/>
        </authorList>
    </citation>
    <scope>NUCLEOTIDE SEQUENCE</scope>
    <source>
        <strain evidence="13">CBS 226.32</strain>
    </source>
</reference>
<evidence type="ECO:0000256" key="3">
    <source>
        <dbReference type="ARBA" id="ARBA00022490"/>
    </source>
</evidence>
<keyword evidence="14" id="KW-1185">Reference proteome</keyword>
<dbReference type="OrthoDB" id="1295045at2759"/>
<keyword evidence="4" id="KW-0597">Phosphoprotein</keyword>
<feature type="domain" description="START" evidence="12">
    <location>
        <begin position="26"/>
        <end position="237"/>
    </location>
</feature>
<dbReference type="Pfam" id="PF01852">
    <property type="entry name" value="START"/>
    <property type="match status" value="1"/>
</dbReference>
<dbReference type="PANTHER" id="PTHR19308:SF39">
    <property type="entry name" value="PHOSPHATIDYLCHOLINE TRANSFER PROTEIN"/>
    <property type="match status" value="1"/>
</dbReference>
<dbReference type="FunFam" id="3.30.530.20:FF:000017">
    <property type="entry name" value="Phosphatidylcholine transfer protein, putative"/>
    <property type="match status" value="1"/>
</dbReference>
<dbReference type="InterPro" id="IPR023393">
    <property type="entry name" value="START-like_dom_sf"/>
</dbReference>
<evidence type="ECO:0000313" key="13">
    <source>
        <dbReference type="EMBL" id="KAG2192410.1"/>
    </source>
</evidence>
<dbReference type="AlphaFoldDB" id="A0A8H7UR14"/>
<evidence type="ECO:0000256" key="4">
    <source>
        <dbReference type="ARBA" id="ARBA00022553"/>
    </source>
</evidence>
<protein>
    <recommendedName>
        <fullName evidence="9">Phosphatidylcholine transfer protein</fullName>
    </recommendedName>
    <alternativeName>
        <fullName evidence="11">START domain-containing protein 2</fullName>
    </alternativeName>
    <alternativeName>
        <fullName evidence="10">StAR-related lipid transfer protein 2</fullName>
    </alternativeName>
</protein>
<comment type="subunit">
    <text evidence="8">Interacts with ACOT13/THEM2.</text>
</comment>
<dbReference type="GO" id="GO:0031210">
    <property type="term" value="F:phosphatidylcholine binding"/>
    <property type="evidence" value="ECO:0007669"/>
    <property type="project" value="TreeGrafter"/>
</dbReference>
<evidence type="ECO:0000256" key="2">
    <source>
        <dbReference type="ARBA" id="ARBA00022448"/>
    </source>
</evidence>
<dbReference type="Proteomes" id="UP000650833">
    <property type="component" value="Unassembled WGS sequence"/>
</dbReference>
<proteinExistence type="predicted"/>